<organism evidence="1 2">
    <name type="scientific">Lactobacillus crispatus FB077-07</name>
    <dbReference type="NCBI Taxonomy" id="883092"/>
    <lineage>
        <taxon>Bacteria</taxon>
        <taxon>Bacillati</taxon>
        <taxon>Bacillota</taxon>
        <taxon>Bacilli</taxon>
        <taxon>Lactobacillales</taxon>
        <taxon>Lactobacillaceae</taxon>
        <taxon>Lactobacillus</taxon>
    </lineage>
</organism>
<sequence length="81" mass="9369">MTYLKRASKEIEEPILQETRKVNERYRLPTEKDLKVYLILQDDGSIYLTDTGQVGMTLLSDHELLHRITSGEIFSVNGDIE</sequence>
<reference evidence="1 2" key="1">
    <citation type="submission" date="2012-07" db="EMBL/GenBank/DDBJ databases">
        <title>The Genome Sequence of Lactobacillus crispatus FB077-07.</title>
        <authorList>
            <consortium name="The Broad Institute Genome Sequencing Platform"/>
            <person name="Earl A."/>
            <person name="Ward D."/>
            <person name="Feldgarden M."/>
            <person name="Gevers D."/>
            <person name="Saerens B."/>
            <person name="Vaneechoutte M."/>
            <person name="Walker B."/>
            <person name="Young S.K."/>
            <person name="Zeng Q."/>
            <person name="Gargeya S."/>
            <person name="Fitzgerald M."/>
            <person name="Haas B."/>
            <person name="Abouelleil A."/>
            <person name="Alvarado L."/>
            <person name="Arachchi H.M."/>
            <person name="Berlin A.M."/>
            <person name="Chapman S.B."/>
            <person name="Goldberg J."/>
            <person name="Griggs A."/>
            <person name="Gujja S."/>
            <person name="Hansen M."/>
            <person name="Howarth C."/>
            <person name="Imamovic A."/>
            <person name="Larimer J."/>
            <person name="McCowen C."/>
            <person name="Montmayeur A."/>
            <person name="Murphy C."/>
            <person name="Neiman D."/>
            <person name="Pearson M."/>
            <person name="Priest M."/>
            <person name="Roberts A."/>
            <person name="Saif S."/>
            <person name="Shea T."/>
            <person name="Sisk P."/>
            <person name="Sykes S."/>
            <person name="Wortman J."/>
            <person name="Nusbaum C."/>
            <person name="Birren B."/>
        </authorList>
    </citation>
    <scope>NUCLEOTIDE SEQUENCE [LARGE SCALE GENOMIC DNA]</scope>
    <source>
        <strain evidence="1 2">FB077-07</strain>
    </source>
</reference>
<comment type="caution">
    <text evidence="1">The sequence shown here is derived from an EMBL/GenBank/DDBJ whole genome shotgun (WGS) entry which is preliminary data.</text>
</comment>
<dbReference type="HOGENOM" id="CLU_192168_0_0_9"/>
<dbReference type="EMBL" id="AGZG01000115">
    <property type="protein sequence ID" value="EKB62144.1"/>
    <property type="molecule type" value="Genomic_DNA"/>
</dbReference>
<evidence type="ECO:0000313" key="1">
    <source>
        <dbReference type="EMBL" id="EKB62144.1"/>
    </source>
</evidence>
<accession>K1N1C3</accession>
<dbReference type="OrthoDB" id="2305300at2"/>
<dbReference type="RefSeq" id="WP_005729846.1">
    <property type="nucleotide sequence ID" value="NZ_JH932275.1"/>
</dbReference>
<name>K1N1C3_9LACO</name>
<evidence type="ECO:0000313" key="2">
    <source>
        <dbReference type="Proteomes" id="UP000004722"/>
    </source>
</evidence>
<dbReference type="Proteomes" id="UP000004722">
    <property type="component" value="Unassembled WGS sequence"/>
</dbReference>
<dbReference type="PATRIC" id="fig|883092.3.peg.2353"/>
<dbReference type="AlphaFoldDB" id="K1N1C3"/>
<protein>
    <submittedName>
        <fullName evidence="1">Uncharacterized protein</fullName>
    </submittedName>
</protein>
<gene>
    <name evidence="1" type="ORF">HMPREF9249_02367</name>
</gene>
<proteinExistence type="predicted"/>